<dbReference type="EMBL" id="CP021121">
    <property type="protein sequence ID" value="ARQ69560.1"/>
    <property type="molecule type" value="Genomic_DNA"/>
</dbReference>
<proteinExistence type="predicted"/>
<sequence>MALADRYLADDEELLYETRQHWTTMVSEFLVLCLIAVVTGLVLWTLPGGEDWSATAVWVVLGAALVAAVRWWLVPLLQWRATLYFLTTKRLHKRAGFFHRTGTSIPLSRVNDVSFRATFWERVMRYGTVRVQSASEQGMLTLRHVPEPEDLKNRIYQAIDGMEHEG</sequence>
<accession>A0A1W7CZ28</accession>
<dbReference type="Pfam" id="PF03703">
    <property type="entry name" value="bPH_2"/>
    <property type="match status" value="1"/>
</dbReference>
<dbReference type="KEGG" id="smao:CAG99_12405"/>
<evidence type="ECO:0000259" key="2">
    <source>
        <dbReference type="Pfam" id="PF03703"/>
    </source>
</evidence>
<reference evidence="3 4" key="1">
    <citation type="submission" date="2017-05" db="EMBL/GenBank/DDBJ databases">
        <title>Complete genome sequence of Streptomyces sp. SCSIO 03032 revealed the diverse biosynthetic pathways for its bioactive secondary metabolites.</title>
        <authorList>
            <person name="Ma L."/>
            <person name="Zhu Y."/>
            <person name="Zhang W."/>
            <person name="Zhang G."/>
            <person name="Tian X."/>
            <person name="Zhang S."/>
            <person name="Zhang C."/>
        </authorList>
    </citation>
    <scope>NUCLEOTIDE SEQUENCE [LARGE SCALE GENOMIC DNA]</scope>
    <source>
        <strain evidence="3 4">SCSIO 03032</strain>
    </source>
</reference>
<keyword evidence="1" id="KW-0472">Membrane</keyword>
<dbReference type="PANTHER" id="PTHR37938:SF1">
    <property type="entry name" value="BLL0215 PROTEIN"/>
    <property type="match status" value="1"/>
</dbReference>
<dbReference type="OrthoDB" id="4350422at2"/>
<feature type="transmembrane region" description="Helical" evidence="1">
    <location>
        <begin position="29"/>
        <end position="46"/>
    </location>
</feature>
<dbReference type="PANTHER" id="PTHR37938">
    <property type="entry name" value="BLL0215 PROTEIN"/>
    <property type="match status" value="1"/>
</dbReference>
<dbReference type="Proteomes" id="UP000194218">
    <property type="component" value="Chromosome"/>
</dbReference>
<evidence type="ECO:0000256" key="1">
    <source>
        <dbReference type="SAM" id="Phobius"/>
    </source>
</evidence>
<organism evidence="3 4">
    <name type="scientific">Streptomyces marincola</name>
    <dbReference type="NCBI Taxonomy" id="2878388"/>
    <lineage>
        <taxon>Bacteria</taxon>
        <taxon>Bacillati</taxon>
        <taxon>Actinomycetota</taxon>
        <taxon>Actinomycetes</taxon>
        <taxon>Kitasatosporales</taxon>
        <taxon>Streptomycetaceae</taxon>
        <taxon>Streptomyces</taxon>
    </lineage>
</organism>
<gene>
    <name evidence="3" type="ORF">CAG99_12405</name>
</gene>
<keyword evidence="1" id="KW-0812">Transmembrane</keyword>
<keyword evidence="1" id="KW-1133">Transmembrane helix</keyword>
<dbReference type="AlphaFoldDB" id="A0A1W7CZ28"/>
<protein>
    <recommendedName>
        <fullName evidence="2">YdbS-like PH domain-containing protein</fullName>
    </recommendedName>
</protein>
<dbReference type="RefSeq" id="WP_086159375.1">
    <property type="nucleotide sequence ID" value="NZ_CP021121.1"/>
</dbReference>
<keyword evidence="4" id="KW-1185">Reference proteome</keyword>
<feature type="domain" description="YdbS-like PH" evidence="2">
    <location>
        <begin position="79"/>
        <end position="155"/>
    </location>
</feature>
<evidence type="ECO:0000313" key="3">
    <source>
        <dbReference type="EMBL" id="ARQ69560.1"/>
    </source>
</evidence>
<feature type="transmembrane region" description="Helical" evidence="1">
    <location>
        <begin position="52"/>
        <end position="73"/>
    </location>
</feature>
<evidence type="ECO:0000313" key="4">
    <source>
        <dbReference type="Proteomes" id="UP000194218"/>
    </source>
</evidence>
<name>A0A1W7CZ28_9ACTN</name>
<dbReference type="InterPro" id="IPR005182">
    <property type="entry name" value="YdbS-like_PH"/>
</dbReference>